<organism evidence="1 2">
    <name type="scientific">Aromia moschata</name>
    <dbReference type="NCBI Taxonomy" id="1265417"/>
    <lineage>
        <taxon>Eukaryota</taxon>
        <taxon>Metazoa</taxon>
        <taxon>Ecdysozoa</taxon>
        <taxon>Arthropoda</taxon>
        <taxon>Hexapoda</taxon>
        <taxon>Insecta</taxon>
        <taxon>Pterygota</taxon>
        <taxon>Neoptera</taxon>
        <taxon>Endopterygota</taxon>
        <taxon>Coleoptera</taxon>
        <taxon>Polyphaga</taxon>
        <taxon>Cucujiformia</taxon>
        <taxon>Chrysomeloidea</taxon>
        <taxon>Cerambycidae</taxon>
        <taxon>Cerambycinae</taxon>
        <taxon>Callichromatini</taxon>
        <taxon>Aromia</taxon>
    </lineage>
</organism>
<name>A0AAV8Z4C5_9CUCU</name>
<sequence>MFHMNLRHTFSLPRYFRSYQQIKGNFRIKNVVICTNTQLNRAFEPSLQAEIMGEDHLLYHDEAYKFYHTIKEISDDLRNGITRYDGERGEAPAEDEDIMDFLRRLQIVTRYPPSGKLDQAIETIVAGSGLCESLERREYASHINARMMEWYDDKRGRYLTESDAKGYLCEFRSSKLCENLRHLRISFKPDDLRTTLQILHIVPQNEQTLSLVKVYQCLESEESRALFFTTEDAVGLQQQMVEVFRLPKYRYLIVCLKTLEWNPEDMNCGITEALKTTSKKAKKVVFIGRREDQLVELVKRANSDSYVRMEENIKFTDFTDESQEKLLERVLLFFEATL</sequence>
<evidence type="ECO:0000313" key="1">
    <source>
        <dbReference type="EMBL" id="KAJ8957983.1"/>
    </source>
</evidence>
<gene>
    <name evidence="1" type="ORF">NQ318_001984</name>
</gene>
<dbReference type="Proteomes" id="UP001162162">
    <property type="component" value="Unassembled WGS sequence"/>
</dbReference>
<keyword evidence="2" id="KW-1185">Reference proteome</keyword>
<dbReference type="EMBL" id="JAPWTK010000020">
    <property type="protein sequence ID" value="KAJ8957983.1"/>
    <property type="molecule type" value="Genomic_DNA"/>
</dbReference>
<evidence type="ECO:0000313" key="2">
    <source>
        <dbReference type="Proteomes" id="UP001162162"/>
    </source>
</evidence>
<proteinExistence type="predicted"/>
<accession>A0AAV8Z4C5</accession>
<protein>
    <submittedName>
        <fullName evidence="1">Uncharacterized protein</fullName>
    </submittedName>
</protein>
<reference evidence="1" key="1">
    <citation type="journal article" date="2023" name="Insect Mol. Biol.">
        <title>Genome sequencing provides insights into the evolution of gene families encoding plant cell wall-degrading enzymes in longhorned beetles.</title>
        <authorList>
            <person name="Shin N.R."/>
            <person name="Okamura Y."/>
            <person name="Kirsch R."/>
            <person name="Pauchet Y."/>
        </authorList>
    </citation>
    <scope>NUCLEOTIDE SEQUENCE</scope>
    <source>
        <strain evidence="1">AMC_N1</strain>
    </source>
</reference>
<comment type="caution">
    <text evidence="1">The sequence shown here is derived from an EMBL/GenBank/DDBJ whole genome shotgun (WGS) entry which is preliminary data.</text>
</comment>
<dbReference type="AlphaFoldDB" id="A0AAV8Z4C5"/>